<gene>
    <name evidence="1" type="ORF">KPL71_011666</name>
</gene>
<sequence>MGREFASTSLAPGFRFHPTDEELVRYYLKRKVCHRPLRFNPICVTDIYKSEPWDLPDKSSLKTRDKEWYFFSMLDKKYGNGSRTNRATEKGYWKTTGKDRPVHHNTRTVGMKKTLVYHMGRAPHGERTNWVMHEYRLTDDDLEKAGVAQDTFVLCRIFQKSGSGPKNGEQYGAPFIEEEWEDDEAVDAALVPGHDVVADELVVSDDAYFETNDLDQNIDVANQSENALRHLNFYHGESSNHVEHSRDLSPDNQKPMIGVGATQHNSELMDARPVKDEYIDSSNGVNAGGVNYFLNEPYLDATDNPQFSDGLYLEANDLSSTAEADSQGFDMVEEYLNFFDANDDNSEYLTFDASEILGSGDNNSAQAPLTTEQVTEVTDQMSMAGQHQAEVHGNDVASTSEQKPDIVKSESDVKYPFLKQASQMLGNVAAAPAFASEFPTKDAALRLNSLAHPSSSVHVTAGMIRIRNITLSGSGLDWSVGKNGDMNIVFSFDLSQNVISPSPTSFEPAGNIFSGKTGSVVFRSLWLLLFLWIIILSVGFKIGACVSAK</sequence>
<evidence type="ECO:0000313" key="1">
    <source>
        <dbReference type="EMBL" id="KAH9768600.1"/>
    </source>
</evidence>
<accession>A0ACB8L5P0</accession>
<protein>
    <submittedName>
        <fullName evidence="1">NAC domain-containing protein 78</fullName>
    </submittedName>
</protein>
<evidence type="ECO:0000313" key="2">
    <source>
        <dbReference type="Proteomes" id="UP000829398"/>
    </source>
</evidence>
<dbReference type="EMBL" id="CM039173">
    <property type="protein sequence ID" value="KAH9768600.1"/>
    <property type="molecule type" value="Genomic_DNA"/>
</dbReference>
<dbReference type="Proteomes" id="UP000829398">
    <property type="component" value="Chromosome 4"/>
</dbReference>
<name>A0ACB8L5P0_CITSI</name>
<organism evidence="1 2">
    <name type="scientific">Citrus sinensis</name>
    <name type="common">Sweet orange</name>
    <name type="synonym">Citrus aurantium var. sinensis</name>
    <dbReference type="NCBI Taxonomy" id="2711"/>
    <lineage>
        <taxon>Eukaryota</taxon>
        <taxon>Viridiplantae</taxon>
        <taxon>Streptophyta</taxon>
        <taxon>Embryophyta</taxon>
        <taxon>Tracheophyta</taxon>
        <taxon>Spermatophyta</taxon>
        <taxon>Magnoliopsida</taxon>
        <taxon>eudicotyledons</taxon>
        <taxon>Gunneridae</taxon>
        <taxon>Pentapetalae</taxon>
        <taxon>rosids</taxon>
        <taxon>malvids</taxon>
        <taxon>Sapindales</taxon>
        <taxon>Rutaceae</taxon>
        <taxon>Aurantioideae</taxon>
        <taxon>Citrus</taxon>
    </lineage>
</organism>
<comment type="caution">
    <text evidence="1">The sequence shown here is derived from an EMBL/GenBank/DDBJ whole genome shotgun (WGS) entry which is preliminary data.</text>
</comment>
<proteinExistence type="predicted"/>
<keyword evidence="2" id="KW-1185">Reference proteome</keyword>
<reference evidence="2" key="1">
    <citation type="journal article" date="2023" name="Hortic. Res.">
        <title>A chromosome-level phased genome enabling allele-level studies in sweet orange: a case study on citrus Huanglongbing tolerance.</title>
        <authorList>
            <person name="Wu B."/>
            <person name="Yu Q."/>
            <person name="Deng Z."/>
            <person name="Duan Y."/>
            <person name="Luo F."/>
            <person name="Gmitter F. Jr."/>
        </authorList>
    </citation>
    <scope>NUCLEOTIDE SEQUENCE [LARGE SCALE GENOMIC DNA]</scope>
    <source>
        <strain evidence="2">cv. Valencia</strain>
    </source>
</reference>